<accession>A0A1I7W132</accession>
<dbReference type="SMART" id="SM00228">
    <property type="entry name" value="PDZ"/>
    <property type="match status" value="1"/>
</dbReference>
<reference evidence="10" key="2">
    <citation type="submission" date="2016-11" db="UniProtKB">
        <authorList>
            <consortium name="WormBaseParasite"/>
        </authorList>
    </citation>
    <scope>IDENTIFICATION</scope>
</reference>
<feature type="domain" description="Homeobox" evidence="7">
    <location>
        <begin position="319"/>
        <end position="379"/>
    </location>
</feature>
<feature type="domain" description="PDZ" evidence="8">
    <location>
        <begin position="9"/>
        <end position="91"/>
    </location>
</feature>
<dbReference type="InterPro" id="IPR041489">
    <property type="entry name" value="PDZ_6"/>
</dbReference>
<protein>
    <submittedName>
        <fullName evidence="10">Homeobox domain-containing protein</fullName>
    </submittedName>
</protein>
<evidence type="ECO:0000256" key="5">
    <source>
        <dbReference type="PROSITE-ProRule" id="PRU00108"/>
    </source>
</evidence>
<dbReference type="InterPro" id="IPR001356">
    <property type="entry name" value="HD"/>
</dbReference>
<evidence type="ECO:0000256" key="2">
    <source>
        <dbReference type="ARBA" id="ARBA00023125"/>
    </source>
</evidence>
<evidence type="ECO:0000259" key="7">
    <source>
        <dbReference type="PROSITE" id="PS50071"/>
    </source>
</evidence>
<dbReference type="PROSITE" id="PS50071">
    <property type="entry name" value="HOMEOBOX_2"/>
    <property type="match status" value="1"/>
</dbReference>
<dbReference type="InterPro" id="IPR036034">
    <property type="entry name" value="PDZ_sf"/>
</dbReference>
<dbReference type="Pfam" id="PF17820">
    <property type="entry name" value="PDZ_6"/>
    <property type="match status" value="1"/>
</dbReference>
<dbReference type="GO" id="GO:0000978">
    <property type="term" value="F:RNA polymerase II cis-regulatory region sequence-specific DNA binding"/>
    <property type="evidence" value="ECO:0007669"/>
    <property type="project" value="TreeGrafter"/>
</dbReference>
<evidence type="ECO:0000256" key="6">
    <source>
        <dbReference type="RuleBase" id="RU000682"/>
    </source>
</evidence>
<sequence>MTNVPKPRLCRLRKRDPTEEFGFNLHAEKNRGHFVGAVDKNGIGERAGLQMGQRIVGVNGQLIYPSTAHKEVVSLIKKNPLRTELLVASEEIDQWYTENHMEYSFDRVDLYNFENGSSKNVSPNPKMKVTASVAPLKQEADLLHQEEAEKFERNDKMDKNGIPDIFKLSAGEARSRLRLEAEDESGVRKMYIFIPEVYNKLVQSLRHFLIRNFNCDLCVVAPASQSSIISDPVIIIIGQFVSCQDWAQVQPTSSMSSFLSSPSPTLPLLPPYLLSLLQQASLWPPILIPAPARKSTKICKCIGKSLESARTQSVVKKPQKKKKARTTFTGRQIFELEKQFEKKKYLSSSERGELAKLLCVTETQVKIWFQNRRTKWKRGEIVKNATMEDCNLEQKSAT</sequence>
<keyword evidence="9" id="KW-1185">Reference proteome</keyword>
<evidence type="ECO:0000256" key="3">
    <source>
        <dbReference type="ARBA" id="ARBA00023155"/>
    </source>
</evidence>
<evidence type="ECO:0000259" key="8">
    <source>
        <dbReference type="PROSITE" id="PS50106"/>
    </source>
</evidence>
<evidence type="ECO:0000256" key="4">
    <source>
        <dbReference type="ARBA" id="ARBA00023242"/>
    </source>
</evidence>
<keyword evidence="3 5" id="KW-0371">Homeobox</keyword>
<feature type="DNA-binding region" description="Homeobox" evidence="5">
    <location>
        <begin position="321"/>
        <end position="380"/>
    </location>
</feature>
<dbReference type="GO" id="GO:0000981">
    <property type="term" value="F:DNA-binding transcription factor activity, RNA polymerase II-specific"/>
    <property type="evidence" value="ECO:0007669"/>
    <property type="project" value="InterPro"/>
</dbReference>
<keyword evidence="2 5" id="KW-0238">DNA-binding</keyword>
<keyword evidence="4 5" id="KW-0539">Nucleus</keyword>
<dbReference type="PANTHER" id="PTHR24340">
    <property type="entry name" value="HOMEOBOX PROTEIN NKX"/>
    <property type="match status" value="1"/>
</dbReference>
<dbReference type="InterPro" id="IPR009057">
    <property type="entry name" value="Homeodomain-like_sf"/>
</dbReference>
<dbReference type="InterPro" id="IPR017970">
    <property type="entry name" value="Homeobox_CS"/>
</dbReference>
<dbReference type="AlphaFoldDB" id="A0A1I7W132"/>
<dbReference type="Gene3D" id="1.10.10.60">
    <property type="entry name" value="Homeodomain-like"/>
    <property type="match status" value="1"/>
</dbReference>
<dbReference type="GO" id="GO:0030154">
    <property type="term" value="P:cell differentiation"/>
    <property type="evidence" value="ECO:0007669"/>
    <property type="project" value="TreeGrafter"/>
</dbReference>
<dbReference type="InterPro" id="IPR050394">
    <property type="entry name" value="Homeobox_NK-like"/>
</dbReference>
<dbReference type="SUPFAM" id="SSF46689">
    <property type="entry name" value="Homeodomain-like"/>
    <property type="match status" value="1"/>
</dbReference>
<dbReference type="WBParaSite" id="EN70_8480">
    <property type="protein sequence ID" value="EN70_8480"/>
    <property type="gene ID" value="EN70_8480"/>
</dbReference>
<dbReference type="PROSITE" id="PS00027">
    <property type="entry name" value="HOMEOBOX_1"/>
    <property type="match status" value="1"/>
</dbReference>
<dbReference type="InterPro" id="IPR001478">
    <property type="entry name" value="PDZ"/>
</dbReference>
<dbReference type="PROSITE" id="PS50106">
    <property type="entry name" value="PDZ"/>
    <property type="match status" value="1"/>
</dbReference>
<proteinExistence type="predicted"/>
<dbReference type="STRING" id="7209.A0A1I7W132"/>
<evidence type="ECO:0000256" key="1">
    <source>
        <dbReference type="ARBA" id="ARBA00004123"/>
    </source>
</evidence>
<dbReference type="eggNOG" id="KOG0485">
    <property type="taxonomic scope" value="Eukaryota"/>
</dbReference>
<dbReference type="Pfam" id="PF00046">
    <property type="entry name" value="Homeodomain"/>
    <property type="match status" value="1"/>
</dbReference>
<reference evidence="9" key="1">
    <citation type="submission" date="2012-04" db="EMBL/GenBank/DDBJ databases">
        <title>The Genome Sequence of Loa loa.</title>
        <authorList>
            <consortium name="The Broad Institute Genome Sequencing Platform"/>
            <consortium name="Broad Institute Genome Sequencing Center for Infectious Disease"/>
            <person name="Nutman T.B."/>
            <person name="Fink D.L."/>
            <person name="Russ C."/>
            <person name="Young S."/>
            <person name="Zeng Q."/>
            <person name="Gargeya S."/>
            <person name="Alvarado L."/>
            <person name="Berlin A."/>
            <person name="Chapman S.B."/>
            <person name="Chen Z."/>
            <person name="Freedman E."/>
            <person name="Gellesch M."/>
            <person name="Goldberg J."/>
            <person name="Griggs A."/>
            <person name="Gujja S."/>
            <person name="Heilman E.R."/>
            <person name="Heiman D."/>
            <person name="Howarth C."/>
            <person name="Mehta T."/>
            <person name="Neiman D."/>
            <person name="Pearson M."/>
            <person name="Roberts A."/>
            <person name="Saif S."/>
            <person name="Shea T."/>
            <person name="Shenoy N."/>
            <person name="Sisk P."/>
            <person name="Stolte C."/>
            <person name="Sykes S."/>
            <person name="White J."/>
            <person name="Yandava C."/>
            <person name="Haas B."/>
            <person name="Henn M.R."/>
            <person name="Nusbaum C."/>
            <person name="Birren B."/>
        </authorList>
    </citation>
    <scope>NUCLEOTIDE SEQUENCE [LARGE SCALE GENOMIC DNA]</scope>
</reference>
<dbReference type="CDD" id="cd00086">
    <property type="entry name" value="homeodomain"/>
    <property type="match status" value="1"/>
</dbReference>
<dbReference type="SMART" id="SM00389">
    <property type="entry name" value="HOX"/>
    <property type="match status" value="1"/>
</dbReference>
<dbReference type="CDD" id="cd06768">
    <property type="entry name" value="PDZ_NHERF-like"/>
    <property type="match status" value="1"/>
</dbReference>
<dbReference type="PRINTS" id="PR00024">
    <property type="entry name" value="HOMEOBOX"/>
</dbReference>
<name>A0A1I7W132_LOALO</name>
<dbReference type="GO" id="GO:0005634">
    <property type="term" value="C:nucleus"/>
    <property type="evidence" value="ECO:0007669"/>
    <property type="project" value="UniProtKB-SubCell"/>
</dbReference>
<organism evidence="9 10">
    <name type="scientific">Loa loa</name>
    <name type="common">Eye worm</name>
    <name type="synonym">Filaria loa</name>
    <dbReference type="NCBI Taxonomy" id="7209"/>
    <lineage>
        <taxon>Eukaryota</taxon>
        <taxon>Metazoa</taxon>
        <taxon>Ecdysozoa</taxon>
        <taxon>Nematoda</taxon>
        <taxon>Chromadorea</taxon>
        <taxon>Rhabditida</taxon>
        <taxon>Spirurina</taxon>
        <taxon>Spiruromorpha</taxon>
        <taxon>Filarioidea</taxon>
        <taxon>Onchocercidae</taxon>
        <taxon>Loa</taxon>
    </lineage>
</organism>
<dbReference type="Gene3D" id="2.30.42.10">
    <property type="match status" value="1"/>
</dbReference>
<dbReference type="SUPFAM" id="SSF50156">
    <property type="entry name" value="PDZ domain-like"/>
    <property type="match status" value="1"/>
</dbReference>
<dbReference type="PANTHER" id="PTHR24340:SF70">
    <property type="entry name" value="NK7.1, ISOFORM A"/>
    <property type="match status" value="1"/>
</dbReference>
<dbReference type="Proteomes" id="UP000095285">
    <property type="component" value="Unassembled WGS sequence"/>
</dbReference>
<comment type="subcellular location">
    <subcellularLocation>
        <location evidence="1 5 6">Nucleus</location>
    </subcellularLocation>
</comment>
<evidence type="ECO:0000313" key="9">
    <source>
        <dbReference type="Proteomes" id="UP000095285"/>
    </source>
</evidence>
<evidence type="ECO:0000313" key="10">
    <source>
        <dbReference type="WBParaSite" id="EN70_8480"/>
    </source>
</evidence>
<dbReference type="InterPro" id="IPR020479">
    <property type="entry name" value="HD_metazoa"/>
</dbReference>